<organism evidence="3 4">
    <name type="scientific">Acanthamoeba castellanii (strain ATCC 30010 / Neff)</name>
    <dbReference type="NCBI Taxonomy" id="1257118"/>
    <lineage>
        <taxon>Eukaryota</taxon>
        <taxon>Amoebozoa</taxon>
        <taxon>Discosea</taxon>
        <taxon>Longamoebia</taxon>
        <taxon>Centramoebida</taxon>
        <taxon>Acanthamoebidae</taxon>
        <taxon>Acanthamoeba</taxon>
    </lineage>
</organism>
<dbReference type="AlphaFoldDB" id="L8GQD3"/>
<evidence type="ECO:0000256" key="2">
    <source>
        <dbReference type="SAM" id="MobiDB-lite"/>
    </source>
</evidence>
<dbReference type="Proteomes" id="UP000011083">
    <property type="component" value="Unassembled WGS sequence"/>
</dbReference>
<reference evidence="3 4" key="1">
    <citation type="journal article" date="2013" name="Genome Biol.">
        <title>Genome of Acanthamoeba castellanii highlights extensive lateral gene transfer and early evolution of tyrosine kinase signaling.</title>
        <authorList>
            <person name="Clarke M."/>
            <person name="Lohan A.J."/>
            <person name="Liu B."/>
            <person name="Lagkouvardos I."/>
            <person name="Roy S."/>
            <person name="Zafar N."/>
            <person name="Bertelli C."/>
            <person name="Schilde C."/>
            <person name="Kianianmomeni A."/>
            <person name="Burglin T.R."/>
            <person name="Frech C."/>
            <person name="Turcotte B."/>
            <person name="Kopec K.O."/>
            <person name="Synnott J.M."/>
            <person name="Choo C."/>
            <person name="Paponov I."/>
            <person name="Finkler A."/>
            <person name="Soon Heng Tan C."/>
            <person name="Hutchins A.P."/>
            <person name="Weinmeier T."/>
            <person name="Rattei T."/>
            <person name="Chu J.S."/>
            <person name="Gimenez G."/>
            <person name="Irimia M."/>
            <person name="Rigden D.J."/>
            <person name="Fitzpatrick D.A."/>
            <person name="Lorenzo-Morales J."/>
            <person name="Bateman A."/>
            <person name="Chiu C.H."/>
            <person name="Tang P."/>
            <person name="Hegemann P."/>
            <person name="Fromm H."/>
            <person name="Raoult D."/>
            <person name="Greub G."/>
            <person name="Miranda-Saavedra D."/>
            <person name="Chen N."/>
            <person name="Nash P."/>
            <person name="Ginger M.L."/>
            <person name="Horn M."/>
            <person name="Schaap P."/>
            <person name="Caler L."/>
            <person name="Loftus B."/>
        </authorList>
    </citation>
    <scope>NUCLEOTIDE SEQUENCE [LARGE SCALE GENOMIC DNA]</scope>
    <source>
        <strain evidence="3 4">Neff</strain>
    </source>
</reference>
<dbReference type="PANTHER" id="PTHR31118">
    <property type="entry name" value="CYCLASE-LIKE PROTEIN 2"/>
    <property type="match status" value="1"/>
</dbReference>
<evidence type="ECO:0000256" key="1">
    <source>
        <dbReference type="ARBA" id="ARBA00007865"/>
    </source>
</evidence>
<evidence type="ECO:0000313" key="3">
    <source>
        <dbReference type="EMBL" id="ELR14868.1"/>
    </source>
</evidence>
<dbReference type="GeneID" id="14915460"/>
<accession>L8GQD3</accession>
<dbReference type="OrthoDB" id="7108654at2759"/>
<dbReference type="SUPFAM" id="SSF102198">
    <property type="entry name" value="Putative cyclase"/>
    <property type="match status" value="1"/>
</dbReference>
<dbReference type="GO" id="GO:0004061">
    <property type="term" value="F:arylformamidase activity"/>
    <property type="evidence" value="ECO:0007669"/>
    <property type="project" value="InterPro"/>
</dbReference>
<feature type="compositionally biased region" description="Basic and acidic residues" evidence="2">
    <location>
        <begin position="14"/>
        <end position="29"/>
    </location>
</feature>
<dbReference type="KEGG" id="acan:ACA1_130730"/>
<dbReference type="PANTHER" id="PTHR31118:SF12">
    <property type="entry name" value="CYCLASE-LIKE PROTEIN 2"/>
    <property type="match status" value="1"/>
</dbReference>
<dbReference type="InterPro" id="IPR007325">
    <property type="entry name" value="KFase/CYL"/>
</dbReference>
<gene>
    <name evidence="3" type="ORF">ACA1_130730</name>
</gene>
<keyword evidence="4" id="KW-1185">Reference proteome</keyword>
<protein>
    <submittedName>
        <fullName evidence="3">Metaldependent hydrolase</fullName>
    </submittedName>
</protein>
<name>L8GQD3_ACACF</name>
<sequence length="211" mass="23541">MDFTFNFLCEDDQKEPQASKGGDRHHLGTDNDSLFGAPEGEEGGQVVDVSWPLEAGVTAFKDAPERAYTVDRFRDWPKDHARESRFTMCLHTGTHIDAPAHFLEDGHSIEKTSLTQLAGRCCVLDLTQIEGDAITREALEQHEAVIEKGVIVLLKTANSALSTTAPFNPKFVFLHISGAEYLRERGLFLIFPNVNVRNANISAPRHQGRRR</sequence>
<dbReference type="EMBL" id="KB008043">
    <property type="protein sequence ID" value="ELR14868.1"/>
    <property type="molecule type" value="Genomic_DNA"/>
</dbReference>
<dbReference type="Gene3D" id="3.50.30.50">
    <property type="entry name" value="Putative cyclase"/>
    <property type="match status" value="1"/>
</dbReference>
<keyword evidence="3" id="KW-0378">Hydrolase</keyword>
<dbReference type="VEuPathDB" id="AmoebaDB:ACA1_130730"/>
<dbReference type="RefSeq" id="XP_004336881.1">
    <property type="nucleotide sequence ID" value="XM_004336833.1"/>
</dbReference>
<comment type="similarity">
    <text evidence="1">Belongs to the Cyclase 1 superfamily.</text>
</comment>
<evidence type="ECO:0000313" key="4">
    <source>
        <dbReference type="Proteomes" id="UP000011083"/>
    </source>
</evidence>
<dbReference type="InterPro" id="IPR037175">
    <property type="entry name" value="KFase_sf"/>
</dbReference>
<dbReference type="Pfam" id="PF04199">
    <property type="entry name" value="Cyclase"/>
    <property type="match status" value="1"/>
</dbReference>
<dbReference type="GO" id="GO:0019441">
    <property type="term" value="P:L-tryptophan catabolic process to kynurenine"/>
    <property type="evidence" value="ECO:0007669"/>
    <property type="project" value="InterPro"/>
</dbReference>
<proteinExistence type="inferred from homology"/>
<feature type="region of interest" description="Disordered" evidence="2">
    <location>
        <begin position="12"/>
        <end position="42"/>
    </location>
</feature>